<dbReference type="HOGENOM" id="CLU_2441462_0_0_1"/>
<dbReference type="VEuPathDB" id="FungiDB:PAAG_01598"/>
<dbReference type="RefSeq" id="XP_015701299.1">
    <property type="nucleotide sequence ID" value="XM_015844391.1"/>
</dbReference>
<accession>C1GSV3</accession>
<name>C1GSV3_PARBA</name>
<dbReference type="Proteomes" id="UP000002059">
    <property type="component" value="Partially assembled WGS sequence"/>
</dbReference>
<dbReference type="AlphaFoldDB" id="C1GSV3"/>
<gene>
    <name evidence="1" type="ORF">PAAG_01598</name>
</gene>
<dbReference type="KEGG" id="pbl:PAAG_01598"/>
<keyword evidence="2" id="KW-1185">Reference proteome</keyword>
<evidence type="ECO:0000313" key="1">
    <source>
        <dbReference type="EMBL" id="EEH39136.2"/>
    </source>
</evidence>
<dbReference type="OrthoDB" id="4548452at2759"/>
<dbReference type="GeneID" id="9099887"/>
<reference evidence="1 2" key="1">
    <citation type="journal article" date="2011" name="PLoS Genet.">
        <title>Comparative genomic analysis of human fungal pathogens causing paracoccidioidomycosis.</title>
        <authorList>
            <person name="Desjardins C.A."/>
            <person name="Champion M.D."/>
            <person name="Holder J.W."/>
            <person name="Muszewska A."/>
            <person name="Goldberg J."/>
            <person name="Bailao A.M."/>
            <person name="Brigido M.M."/>
            <person name="Ferreira M.E."/>
            <person name="Garcia A.M."/>
            <person name="Grynberg M."/>
            <person name="Gujja S."/>
            <person name="Heiman D.I."/>
            <person name="Henn M.R."/>
            <person name="Kodira C.D."/>
            <person name="Leon-Narvaez H."/>
            <person name="Longo L.V."/>
            <person name="Ma L.J."/>
            <person name="Malavazi I."/>
            <person name="Matsuo A.L."/>
            <person name="Morais F.V."/>
            <person name="Pereira M."/>
            <person name="Rodriguez-Brito S."/>
            <person name="Sakthikumar S."/>
            <person name="Salem-Izacc S.M."/>
            <person name="Sykes S.M."/>
            <person name="Teixeira M.M."/>
            <person name="Vallejo M.C."/>
            <person name="Walter M.E."/>
            <person name="Yandava C."/>
            <person name="Young S."/>
            <person name="Zeng Q."/>
            <person name="Zucker J."/>
            <person name="Felipe M.S."/>
            <person name="Goldman G.H."/>
            <person name="Haas B.J."/>
            <person name="McEwen J.G."/>
            <person name="Nino-Vega G."/>
            <person name="Puccia R."/>
            <person name="San-Blas G."/>
            <person name="Soares C.M."/>
            <person name="Birren B.W."/>
            <person name="Cuomo C.A."/>
        </authorList>
    </citation>
    <scope>NUCLEOTIDE SEQUENCE [LARGE SCALE GENOMIC DNA]</scope>
    <source>
        <strain evidence="2">ATCC MYA-826 / Pb01</strain>
    </source>
</reference>
<evidence type="ECO:0000313" key="2">
    <source>
        <dbReference type="Proteomes" id="UP000002059"/>
    </source>
</evidence>
<protein>
    <submittedName>
        <fullName evidence="1">Uncharacterized protein</fullName>
    </submittedName>
</protein>
<proteinExistence type="predicted"/>
<sequence length="90" mass="10267">MKQLQEHWTNEIEKDVMIDMADTGYNNDQITFSCKLEAMEDIKDSEYIQIGLEKLYKGSIMMVNTVTLLQDELSKTAAATAACERRQQAS</sequence>
<organism evidence="1 2">
    <name type="scientific">Paracoccidioides lutzii (strain ATCC MYA-826 / Pb01)</name>
    <name type="common">Paracoccidioides brasiliensis</name>
    <dbReference type="NCBI Taxonomy" id="502779"/>
    <lineage>
        <taxon>Eukaryota</taxon>
        <taxon>Fungi</taxon>
        <taxon>Dikarya</taxon>
        <taxon>Ascomycota</taxon>
        <taxon>Pezizomycotina</taxon>
        <taxon>Eurotiomycetes</taxon>
        <taxon>Eurotiomycetidae</taxon>
        <taxon>Onygenales</taxon>
        <taxon>Ajellomycetaceae</taxon>
        <taxon>Paracoccidioides</taxon>
    </lineage>
</organism>
<dbReference type="EMBL" id="KN293994">
    <property type="protein sequence ID" value="EEH39136.2"/>
    <property type="molecule type" value="Genomic_DNA"/>
</dbReference>